<name>A0A382RR29_9ZZZZ</name>
<dbReference type="EMBL" id="UINC01123135">
    <property type="protein sequence ID" value="SVC99398.1"/>
    <property type="molecule type" value="Genomic_DNA"/>
</dbReference>
<proteinExistence type="predicted"/>
<gene>
    <name evidence="1" type="ORF">METZ01_LOCUS352252</name>
</gene>
<dbReference type="AlphaFoldDB" id="A0A382RR29"/>
<organism evidence="1">
    <name type="scientific">marine metagenome</name>
    <dbReference type="NCBI Taxonomy" id="408172"/>
    <lineage>
        <taxon>unclassified sequences</taxon>
        <taxon>metagenomes</taxon>
        <taxon>ecological metagenomes</taxon>
    </lineage>
</organism>
<evidence type="ECO:0000313" key="1">
    <source>
        <dbReference type="EMBL" id="SVC99398.1"/>
    </source>
</evidence>
<accession>A0A382RR29</accession>
<reference evidence="1" key="1">
    <citation type="submission" date="2018-05" db="EMBL/GenBank/DDBJ databases">
        <authorList>
            <person name="Lanie J.A."/>
            <person name="Ng W.-L."/>
            <person name="Kazmierczak K.M."/>
            <person name="Andrzejewski T.M."/>
            <person name="Davidsen T.M."/>
            <person name="Wayne K.J."/>
            <person name="Tettelin H."/>
            <person name="Glass J.I."/>
            <person name="Rusch D."/>
            <person name="Podicherti R."/>
            <person name="Tsui H.-C.T."/>
            <person name="Winkler M.E."/>
        </authorList>
    </citation>
    <scope>NUCLEOTIDE SEQUENCE</scope>
</reference>
<sequence>MKKKTKKPQKYKDFPGDLIRVSILEQEIALYKTLIREHDTGHIHTTIDFLQERVNHLKGRCKEMYN</sequence>
<protein>
    <submittedName>
        <fullName evidence="1">Uncharacterized protein</fullName>
    </submittedName>
</protein>